<protein>
    <recommendedName>
        <fullName evidence="5">Lipoprotein</fullName>
    </recommendedName>
</protein>
<dbReference type="OrthoDB" id="3780642at2"/>
<dbReference type="PATRIC" id="fig|1300347.3.peg.1477"/>
<dbReference type="AlphaFoldDB" id="A0A1A9GJX7"/>
<evidence type="ECO:0000313" key="3">
    <source>
        <dbReference type="EMBL" id="ANH37913.1"/>
    </source>
</evidence>
<dbReference type="EMBL" id="CP015079">
    <property type="protein sequence ID" value="ANH37913.1"/>
    <property type="molecule type" value="Genomic_DNA"/>
</dbReference>
<dbReference type="Proteomes" id="UP000077868">
    <property type="component" value="Chromosome"/>
</dbReference>
<sequence>MTSWTRRAATAAVLVTTSASLVACGGDSDTGAGGDSGSASAFAEQDGAAIRDAAGDAMGDLESLRVQGDLTVDGQEISLELAASTSGDCTGTIGIDGAEAEVLSVGGESWFRPSEEFWQAQAGSQADQIIDLVDGRWVVLGEDDGFSEFCDLDELLDELVDDSDEDTTYETGETSDVDGTSAVAVVSTDEDGEVSTGFVAVDEPHHLLRIEKTEGEDPGSVVFSGFDEEVGASAPADDEIVDLDELGA</sequence>
<evidence type="ECO:0000313" key="4">
    <source>
        <dbReference type="Proteomes" id="UP000077868"/>
    </source>
</evidence>
<dbReference type="RefSeq" id="WP_157519949.1">
    <property type="nucleotide sequence ID" value="NZ_CP015079.1"/>
</dbReference>
<keyword evidence="4" id="KW-1185">Reference proteome</keyword>
<feature type="signal peptide" evidence="2">
    <location>
        <begin position="1"/>
        <end position="23"/>
    </location>
</feature>
<keyword evidence="2" id="KW-0732">Signal</keyword>
<name>A0A1A9GJX7_9ACTN</name>
<dbReference type="STRING" id="1300347.I601_1477"/>
<proteinExistence type="predicted"/>
<dbReference type="PROSITE" id="PS51257">
    <property type="entry name" value="PROKAR_LIPOPROTEIN"/>
    <property type="match status" value="1"/>
</dbReference>
<evidence type="ECO:0000256" key="2">
    <source>
        <dbReference type="SAM" id="SignalP"/>
    </source>
</evidence>
<dbReference type="Gene3D" id="2.50.20.20">
    <property type="match status" value="1"/>
</dbReference>
<evidence type="ECO:0008006" key="5">
    <source>
        <dbReference type="Google" id="ProtNLM"/>
    </source>
</evidence>
<gene>
    <name evidence="3" type="ORF">I601_1477</name>
</gene>
<feature type="region of interest" description="Disordered" evidence="1">
    <location>
        <begin position="229"/>
        <end position="248"/>
    </location>
</feature>
<reference evidence="3 4" key="1">
    <citation type="submission" date="2016-03" db="EMBL/GenBank/DDBJ databases">
        <title>Complete genome sequence of a soil Actinobacterium, Nocardioides dokdonensis FR1436.</title>
        <authorList>
            <person name="Kwon S.-K."/>
            <person name="Kim K."/>
            <person name="Kim J.F."/>
        </authorList>
    </citation>
    <scope>NUCLEOTIDE SEQUENCE [LARGE SCALE GENOMIC DNA]</scope>
    <source>
        <strain evidence="3 4">FR1436</strain>
    </source>
</reference>
<feature type="chain" id="PRO_5039179847" description="Lipoprotein" evidence="2">
    <location>
        <begin position="24"/>
        <end position="248"/>
    </location>
</feature>
<dbReference type="KEGG" id="ndk:I601_1477"/>
<organism evidence="3 4">
    <name type="scientific">Nocardioides dokdonensis FR1436</name>
    <dbReference type="NCBI Taxonomy" id="1300347"/>
    <lineage>
        <taxon>Bacteria</taxon>
        <taxon>Bacillati</taxon>
        <taxon>Actinomycetota</taxon>
        <taxon>Actinomycetes</taxon>
        <taxon>Propionibacteriales</taxon>
        <taxon>Nocardioidaceae</taxon>
        <taxon>Nocardioides</taxon>
    </lineage>
</organism>
<evidence type="ECO:0000256" key="1">
    <source>
        <dbReference type="SAM" id="MobiDB-lite"/>
    </source>
</evidence>
<accession>A0A1A9GJX7</accession>